<dbReference type="GO" id="GO:0019432">
    <property type="term" value="P:triglyceride biosynthetic process"/>
    <property type="evidence" value="ECO:0007669"/>
    <property type="project" value="UniProtKB-UniPathway"/>
</dbReference>
<evidence type="ECO:0000256" key="3">
    <source>
        <dbReference type="ARBA" id="ARBA00009587"/>
    </source>
</evidence>
<sequence length="480" mass="51528">MTNPDRLSGLDATFLHLEDGGAHMHVGSCMLFEGTAPAYDEFARHLERRLSLVPRYRQKLAFVPFGQANPVWVDDPHFNPGYHIRHTALPGAAGLDELQALVGRVLSQRLDRSKPLWEVWLVDGVEDDRFALISKTHHCLVDGVSGVDIATVLFDLEPDPPPTEEPPPWVPRPEPSGAALLAEALLERATAPLDFAREAGGALARPGETVERARTVIGGLTDVARAGLTAPPSPYNVPIGPHRRFAWVEDDLARFKAIKTALGGSINDVVLAAVTGALREHLISRGRNVEALTLQAMVPMSVRADAERGALGNRVTTMYAPLPVHAETPEERFRLVHEAMDGLKESGQAVGAEVLTRLTGFAPPTVMAQAARLQARQRMFNLTVTNVPGPQFPLFLLGHRLERLFPQVPLGGGAALGIAIMSYDGTINFGLLGDYDAMPDLDDVADHLRAAIDELAAAAGVGASSNGRAARKPAGMRAGA</sequence>
<evidence type="ECO:0000256" key="7">
    <source>
        <dbReference type="ARBA" id="ARBA00022798"/>
    </source>
</evidence>
<dbReference type="InterPro" id="IPR009721">
    <property type="entry name" value="O-acyltransferase_WSD1_C"/>
</dbReference>
<dbReference type="EC" id="2.3.1.20" evidence="4 11"/>
<keyword evidence="5 11" id="KW-0444">Lipid biosynthesis</keyword>
<keyword evidence="6 11" id="KW-0808">Transferase</keyword>
<gene>
    <name evidence="14" type="ORF">AVDCRST_MAG30-2476</name>
</gene>
<evidence type="ECO:0000256" key="6">
    <source>
        <dbReference type="ARBA" id="ARBA00022679"/>
    </source>
</evidence>
<protein>
    <recommendedName>
        <fullName evidence="4 11">Diacylglycerol O-acyltransferase</fullName>
        <ecNumber evidence="4 11">2.3.1.20</ecNumber>
    </recommendedName>
</protein>
<reference evidence="14" key="1">
    <citation type="submission" date="2020-02" db="EMBL/GenBank/DDBJ databases">
        <authorList>
            <person name="Meier V. D."/>
        </authorList>
    </citation>
    <scope>NUCLEOTIDE SEQUENCE</scope>
    <source>
        <strain evidence="14">AVDCRST_MAG30</strain>
    </source>
</reference>
<dbReference type="InterPro" id="IPR045034">
    <property type="entry name" value="O-acyltransferase_WSD1-like"/>
</dbReference>
<evidence type="ECO:0000256" key="2">
    <source>
        <dbReference type="ARBA" id="ARBA00005189"/>
    </source>
</evidence>
<dbReference type="NCBIfam" id="TIGR02946">
    <property type="entry name" value="acyl_WS_DGAT"/>
    <property type="match status" value="1"/>
</dbReference>
<dbReference type="AlphaFoldDB" id="A0A6J4T1X1"/>
<feature type="domain" description="O-acyltransferase WSD1-like N-terminal" evidence="12">
    <location>
        <begin position="7"/>
        <end position="270"/>
    </location>
</feature>
<organism evidence="14">
    <name type="scientific">uncultured Solirubrobacteraceae bacterium</name>
    <dbReference type="NCBI Taxonomy" id="1162706"/>
    <lineage>
        <taxon>Bacteria</taxon>
        <taxon>Bacillati</taxon>
        <taxon>Actinomycetota</taxon>
        <taxon>Thermoleophilia</taxon>
        <taxon>Solirubrobacterales</taxon>
        <taxon>Solirubrobacteraceae</taxon>
        <taxon>environmental samples</taxon>
    </lineage>
</organism>
<dbReference type="GO" id="GO:0051701">
    <property type="term" value="P:biological process involved in interaction with host"/>
    <property type="evidence" value="ECO:0007669"/>
    <property type="project" value="TreeGrafter"/>
</dbReference>
<comment type="similarity">
    <text evidence="3 11">Belongs to the long-chain O-acyltransferase family.</text>
</comment>
<name>A0A6J4T1X1_9ACTN</name>
<keyword evidence="9 11" id="KW-0012">Acyltransferase</keyword>
<dbReference type="InterPro" id="IPR014292">
    <property type="entry name" value="Acyl_transf_WS/DGAT"/>
</dbReference>
<evidence type="ECO:0000256" key="1">
    <source>
        <dbReference type="ARBA" id="ARBA00004771"/>
    </source>
</evidence>
<dbReference type="Pfam" id="PF03007">
    <property type="entry name" value="WS_DGAT_cat"/>
    <property type="match status" value="1"/>
</dbReference>
<dbReference type="GO" id="GO:0004144">
    <property type="term" value="F:diacylglycerol O-acyltransferase activity"/>
    <property type="evidence" value="ECO:0007669"/>
    <property type="project" value="UniProtKB-EC"/>
</dbReference>
<evidence type="ECO:0000256" key="8">
    <source>
        <dbReference type="ARBA" id="ARBA00023098"/>
    </source>
</evidence>
<comment type="pathway">
    <text evidence="1 11">Glycerolipid metabolism; triacylglycerol biosynthesis.</text>
</comment>
<dbReference type="UniPathway" id="UPA00282"/>
<evidence type="ECO:0000256" key="10">
    <source>
        <dbReference type="ARBA" id="ARBA00048109"/>
    </source>
</evidence>
<evidence type="ECO:0000259" key="13">
    <source>
        <dbReference type="Pfam" id="PF06974"/>
    </source>
</evidence>
<comment type="catalytic activity">
    <reaction evidence="10 11">
        <text>an acyl-CoA + a 1,2-diacyl-sn-glycerol = a triacyl-sn-glycerol + CoA</text>
        <dbReference type="Rhea" id="RHEA:10868"/>
        <dbReference type="ChEBI" id="CHEBI:17815"/>
        <dbReference type="ChEBI" id="CHEBI:57287"/>
        <dbReference type="ChEBI" id="CHEBI:58342"/>
        <dbReference type="ChEBI" id="CHEBI:64615"/>
        <dbReference type="EC" id="2.3.1.20"/>
    </reaction>
</comment>
<dbReference type="GO" id="GO:0006071">
    <property type="term" value="P:glycerol metabolic process"/>
    <property type="evidence" value="ECO:0007669"/>
    <property type="project" value="UniProtKB-KW"/>
</dbReference>
<proteinExistence type="inferred from homology"/>
<dbReference type="Pfam" id="PF06974">
    <property type="entry name" value="WS_DGAT_C"/>
    <property type="match status" value="1"/>
</dbReference>
<dbReference type="GO" id="GO:0005886">
    <property type="term" value="C:plasma membrane"/>
    <property type="evidence" value="ECO:0007669"/>
    <property type="project" value="TreeGrafter"/>
</dbReference>
<evidence type="ECO:0000256" key="9">
    <source>
        <dbReference type="ARBA" id="ARBA00023315"/>
    </source>
</evidence>
<keyword evidence="7 11" id="KW-0319">Glycerol metabolism</keyword>
<dbReference type="InterPro" id="IPR004255">
    <property type="entry name" value="O-acyltransferase_WSD1_N"/>
</dbReference>
<dbReference type="EMBL" id="CADCVS010000324">
    <property type="protein sequence ID" value="CAA9510857.1"/>
    <property type="molecule type" value="Genomic_DNA"/>
</dbReference>
<evidence type="ECO:0000256" key="11">
    <source>
        <dbReference type="RuleBase" id="RU361241"/>
    </source>
</evidence>
<comment type="pathway">
    <text evidence="2">Lipid metabolism.</text>
</comment>
<dbReference type="GO" id="GO:0071731">
    <property type="term" value="P:response to nitric oxide"/>
    <property type="evidence" value="ECO:0007669"/>
    <property type="project" value="TreeGrafter"/>
</dbReference>
<dbReference type="PANTHER" id="PTHR31650:SF1">
    <property type="entry name" value="WAX ESTER SYNTHASE_DIACYLGLYCEROL ACYLTRANSFERASE 4-RELATED"/>
    <property type="match status" value="1"/>
</dbReference>
<dbReference type="PANTHER" id="PTHR31650">
    <property type="entry name" value="O-ACYLTRANSFERASE (WSD1-LIKE) FAMILY PROTEIN"/>
    <property type="match status" value="1"/>
</dbReference>
<accession>A0A6J4T1X1</accession>
<dbReference type="GO" id="GO:0001666">
    <property type="term" value="P:response to hypoxia"/>
    <property type="evidence" value="ECO:0007669"/>
    <property type="project" value="TreeGrafter"/>
</dbReference>
<evidence type="ECO:0000256" key="4">
    <source>
        <dbReference type="ARBA" id="ARBA00013244"/>
    </source>
</evidence>
<evidence type="ECO:0000256" key="5">
    <source>
        <dbReference type="ARBA" id="ARBA00022516"/>
    </source>
</evidence>
<keyword evidence="8 11" id="KW-0443">Lipid metabolism</keyword>
<dbReference type="SUPFAM" id="SSF52777">
    <property type="entry name" value="CoA-dependent acyltransferases"/>
    <property type="match status" value="1"/>
</dbReference>
<evidence type="ECO:0000259" key="12">
    <source>
        <dbReference type="Pfam" id="PF03007"/>
    </source>
</evidence>
<evidence type="ECO:0000313" key="14">
    <source>
        <dbReference type="EMBL" id="CAA9510857.1"/>
    </source>
</evidence>
<feature type="domain" description="O-acyltransferase WSD1 C-terminal" evidence="13">
    <location>
        <begin position="312"/>
        <end position="455"/>
    </location>
</feature>